<name>A0ABS2SR19_9BACI</name>
<evidence type="ECO:0000256" key="1">
    <source>
        <dbReference type="PROSITE-ProRule" id="PRU00464"/>
    </source>
</evidence>
<dbReference type="PROSITE" id="PS51084">
    <property type="entry name" value="HIT_2"/>
    <property type="match status" value="1"/>
</dbReference>
<dbReference type="CDD" id="cd01277">
    <property type="entry name" value="HINT_subgroup"/>
    <property type="match status" value="1"/>
</dbReference>
<reference evidence="3" key="1">
    <citation type="submission" date="2021-01" db="EMBL/GenBank/DDBJ databases">
        <title>Genomic Encyclopedia of Type Strains, Phase IV (KMG-IV): sequencing the most valuable type-strain genomes for metagenomic binning, comparative biology and taxonomic classification.</title>
        <authorList>
            <person name="Goeker M."/>
        </authorList>
    </citation>
    <scope>NUCLEOTIDE SEQUENCE</scope>
    <source>
        <strain evidence="3">DSM 21943</strain>
    </source>
</reference>
<evidence type="ECO:0000313" key="4">
    <source>
        <dbReference type="Proteomes" id="UP001179280"/>
    </source>
</evidence>
<dbReference type="EMBL" id="JAFBCV010000003">
    <property type="protein sequence ID" value="MBM7837968.1"/>
    <property type="molecule type" value="Genomic_DNA"/>
</dbReference>
<evidence type="ECO:0000313" key="3">
    <source>
        <dbReference type="EMBL" id="MBM7837968.1"/>
    </source>
</evidence>
<gene>
    <name evidence="3" type="ORF">JOC54_001199</name>
</gene>
<comment type="caution">
    <text evidence="3">The sequence shown here is derived from an EMBL/GenBank/DDBJ whole genome shotgun (WGS) entry which is preliminary data.</text>
</comment>
<dbReference type="SUPFAM" id="SSF54197">
    <property type="entry name" value="HIT-like"/>
    <property type="match status" value="1"/>
</dbReference>
<dbReference type="Proteomes" id="UP001179280">
    <property type="component" value="Unassembled WGS sequence"/>
</dbReference>
<dbReference type="InterPro" id="IPR036265">
    <property type="entry name" value="HIT-like_sf"/>
</dbReference>
<dbReference type="InterPro" id="IPR019808">
    <property type="entry name" value="Histidine_triad_CS"/>
</dbReference>
<dbReference type="PROSITE" id="PS00892">
    <property type="entry name" value="HIT_1"/>
    <property type="match status" value="1"/>
</dbReference>
<sequence>MSDCIFCKIIDGSIPSVKLYEDDQVLAFFDISQVTKGHTLVIPKDHHESIYELPEKVATHLFSVIPNIANALKRTFEPTGLNLLNNNGKDAGQTVFHYHIHLIPRYGEPGLHGALWENASNDVNVNQLADYAQEVMKNLTQK</sequence>
<dbReference type="InterPro" id="IPR011146">
    <property type="entry name" value="HIT-like"/>
</dbReference>
<dbReference type="PANTHER" id="PTHR46648">
    <property type="entry name" value="HIT FAMILY PROTEIN 1"/>
    <property type="match status" value="1"/>
</dbReference>
<dbReference type="PRINTS" id="PR00332">
    <property type="entry name" value="HISTRIAD"/>
</dbReference>
<dbReference type="Gene3D" id="3.30.428.10">
    <property type="entry name" value="HIT-like"/>
    <property type="match status" value="1"/>
</dbReference>
<dbReference type="RefSeq" id="WP_204465098.1">
    <property type="nucleotide sequence ID" value="NZ_JAFBCV010000003.1"/>
</dbReference>
<protein>
    <submittedName>
        <fullName evidence="3">Histidine triad (HIT) family protein</fullName>
    </submittedName>
</protein>
<evidence type="ECO:0000259" key="2">
    <source>
        <dbReference type="PROSITE" id="PS51084"/>
    </source>
</evidence>
<dbReference type="InterPro" id="IPR039384">
    <property type="entry name" value="HINT"/>
</dbReference>
<dbReference type="PANTHER" id="PTHR46648:SF1">
    <property type="entry name" value="ADENOSINE 5'-MONOPHOSPHORAMIDASE HNT1"/>
    <property type="match status" value="1"/>
</dbReference>
<dbReference type="Pfam" id="PF01230">
    <property type="entry name" value="HIT"/>
    <property type="match status" value="1"/>
</dbReference>
<organism evidence="3 4">
    <name type="scientific">Shouchella xiaoxiensis</name>
    <dbReference type="NCBI Taxonomy" id="766895"/>
    <lineage>
        <taxon>Bacteria</taxon>
        <taxon>Bacillati</taxon>
        <taxon>Bacillota</taxon>
        <taxon>Bacilli</taxon>
        <taxon>Bacillales</taxon>
        <taxon>Bacillaceae</taxon>
        <taxon>Shouchella</taxon>
    </lineage>
</organism>
<feature type="domain" description="HIT" evidence="2">
    <location>
        <begin position="5"/>
        <end position="112"/>
    </location>
</feature>
<keyword evidence="4" id="KW-1185">Reference proteome</keyword>
<proteinExistence type="predicted"/>
<feature type="short sequence motif" description="Histidine triad motif" evidence="1">
    <location>
        <begin position="97"/>
        <end position="101"/>
    </location>
</feature>
<dbReference type="InterPro" id="IPR001310">
    <property type="entry name" value="Histidine_triad_HIT"/>
</dbReference>
<accession>A0ABS2SR19</accession>